<dbReference type="AlphaFoldDB" id="A0A199UL20"/>
<reference evidence="3 4" key="1">
    <citation type="journal article" date="2016" name="DNA Res.">
        <title>The draft genome of MD-2 pineapple using hybrid error correction of long reads.</title>
        <authorList>
            <person name="Redwan R.M."/>
            <person name="Saidin A."/>
            <person name="Kumar S.V."/>
        </authorList>
    </citation>
    <scope>NUCLEOTIDE SEQUENCE [LARGE SCALE GENOMIC DNA]</scope>
    <source>
        <strain evidence="4">cv. MD2</strain>
        <tissue evidence="3">Leaf</tissue>
    </source>
</reference>
<keyword evidence="1" id="KW-0175">Coiled coil</keyword>
<dbReference type="GO" id="GO:0000149">
    <property type="term" value="F:SNARE binding"/>
    <property type="evidence" value="ECO:0007669"/>
    <property type="project" value="TreeGrafter"/>
</dbReference>
<dbReference type="EMBL" id="LSRQ01006976">
    <property type="protein sequence ID" value="OAY65423.1"/>
    <property type="molecule type" value="Genomic_DNA"/>
</dbReference>
<evidence type="ECO:0000256" key="1">
    <source>
        <dbReference type="SAM" id="Coils"/>
    </source>
</evidence>
<gene>
    <name evidence="3" type="ORF">ACMD2_13197</name>
</gene>
<comment type="caution">
    <text evidence="3">The sequence shown here is derived from an EMBL/GenBank/DDBJ whole genome shotgun (WGS) entry which is preliminary data.</text>
</comment>
<evidence type="ECO:0000256" key="2">
    <source>
        <dbReference type="SAM" id="MobiDB-lite"/>
    </source>
</evidence>
<feature type="region of interest" description="Disordered" evidence="2">
    <location>
        <begin position="1"/>
        <end position="30"/>
    </location>
</feature>
<dbReference type="GO" id="GO:0035493">
    <property type="term" value="P:SNARE complex assembly"/>
    <property type="evidence" value="ECO:0007669"/>
    <property type="project" value="TreeGrafter"/>
</dbReference>
<dbReference type="GO" id="GO:0000323">
    <property type="term" value="C:lytic vacuole"/>
    <property type="evidence" value="ECO:0007669"/>
    <property type="project" value="TreeGrafter"/>
</dbReference>
<dbReference type="Proteomes" id="UP000092600">
    <property type="component" value="Unassembled WGS sequence"/>
</dbReference>
<name>A0A199UL20_ANACO</name>
<dbReference type="STRING" id="4615.A0A199UL20"/>
<evidence type="ECO:0000313" key="3">
    <source>
        <dbReference type="EMBL" id="OAY65423.1"/>
    </source>
</evidence>
<dbReference type="PANTHER" id="PTHR15157:SF24">
    <property type="entry name" value="VACUOLAR PROTEIN SORTING 38"/>
    <property type="match status" value="1"/>
</dbReference>
<sequence>MDPDQSDGPDPPDPGSAAEAAAEEEDAEAPKVVEWDELQEELARLWSLSSAAHEAKERKDALTRRIESILKAREESLRRRYELEDMRQKLNLKKTALQDLRMRMEKASKDVEGKREQLCLEIRTLLVAAENLSTAQQQLQEANKLLAAKMGHDQLTNVEKRIRMKQQYLVAQVAAIYPVEAINEQSPVEKPDLRFGGDIGLSSKDVPKPLPLSSLTILGLQLTMFPKMSIFGDEKELQNSATVLGYVAHAVSLIASYLNVRLRYPLQLGASRSYILDHAPSVKFTLADVETNPPIKTMSLKPTEFPLFLEGQDAIRAAYAIFLLNKDLEQLLNYVGAESLGPRHVLANLWELIRIILSEEYINN</sequence>
<protein>
    <submittedName>
        <fullName evidence="3">UV radiation resistance-associated</fullName>
    </submittedName>
</protein>
<dbReference type="GO" id="GO:0005768">
    <property type="term" value="C:endosome"/>
    <property type="evidence" value="ECO:0007669"/>
    <property type="project" value="TreeGrafter"/>
</dbReference>
<accession>A0A199UL20</accession>
<evidence type="ECO:0000313" key="4">
    <source>
        <dbReference type="Proteomes" id="UP000092600"/>
    </source>
</evidence>
<dbReference type="PANTHER" id="PTHR15157">
    <property type="entry name" value="UV RADIATION RESISTANCE-ASSOCIATED GENE PROTEIN"/>
    <property type="match status" value="1"/>
</dbReference>
<organism evidence="3 4">
    <name type="scientific">Ananas comosus</name>
    <name type="common">Pineapple</name>
    <name type="synonym">Ananas ananas</name>
    <dbReference type="NCBI Taxonomy" id="4615"/>
    <lineage>
        <taxon>Eukaryota</taxon>
        <taxon>Viridiplantae</taxon>
        <taxon>Streptophyta</taxon>
        <taxon>Embryophyta</taxon>
        <taxon>Tracheophyta</taxon>
        <taxon>Spermatophyta</taxon>
        <taxon>Magnoliopsida</taxon>
        <taxon>Liliopsida</taxon>
        <taxon>Poales</taxon>
        <taxon>Bromeliaceae</taxon>
        <taxon>Bromelioideae</taxon>
        <taxon>Ananas</taxon>
    </lineage>
</organism>
<feature type="coiled-coil region" evidence="1">
    <location>
        <begin position="52"/>
        <end position="149"/>
    </location>
</feature>
<proteinExistence type="predicted"/>